<dbReference type="PANTHER" id="PTHR10459:SF112">
    <property type="entry name" value="POLY [ADP-RIBOSE] POLYMERASE 1"/>
    <property type="match status" value="1"/>
</dbReference>
<evidence type="ECO:0000256" key="2">
    <source>
        <dbReference type="ARBA" id="ARBA00022676"/>
    </source>
</evidence>
<dbReference type="Proteomes" id="UP000681720">
    <property type="component" value="Unassembled WGS sequence"/>
</dbReference>
<dbReference type="GO" id="GO:0003950">
    <property type="term" value="F:NAD+ poly-ADP-ribosyltransferase activity"/>
    <property type="evidence" value="ECO:0007669"/>
    <property type="project" value="UniProtKB-EC"/>
</dbReference>
<dbReference type="SUPFAM" id="SSF47587">
    <property type="entry name" value="Domain of poly(ADP-ribose) polymerase"/>
    <property type="match status" value="1"/>
</dbReference>
<feature type="domain" description="PARP alpha-helical" evidence="10">
    <location>
        <begin position="56"/>
        <end position="97"/>
    </location>
</feature>
<keyword evidence="2" id="KW-0328">Glycosyltransferase</keyword>
<dbReference type="Proteomes" id="UP000681967">
    <property type="component" value="Unassembled WGS sequence"/>
</dbReference>
<dbReference type="GO" id="GO:0005730">
    <property type="term" value="C:nucleolus"/>
    <property type="evidence" value="ECO:0007669"/>
    <property type="project" value="TreeGrafter"/>
</dbReference>
<protein>
    <recommendedName>
        <fullName evidence="1">NAD(+) ADP-ribosyltransferase</fullName>
        <ecNumber evidence="1">2.4.2.30</ecNumber>
    </recommendedName>
</protein>
<organism evidence="13 14">
    <name type="scientific">Rotaria magnacalcarata</name>
    <dbReference type="NCBI Taxonomy" id="392030"/>
    <lineage>
        <taxon>Eukaryota</taxon>
        <taxon>Metazoa</taxon>
        <taxon>Spiralia</taxon>
        <taxon>Gnathifera</taxon>
        <taxon>Rotifera</taxon>
        <taxon>Eurotatoria</taxon>
        <taxon>Bdelloidea</taxon>
        <taxon>Philodinida</taxon>
        <taxon>Philodinidae</taxon>
        <taxon>Rotaria</taxon>
    </lineage>
</organism>
<evidence type="ECO:0000256" key="1">
    <source>
        <dbReference type="ARBA" id="ARBA00012020"/>
    </source>
</evidence>
<dbReference type="EC" id="2.4.2.30" evidence="1"/>
<evidence type="ECO:0000256" key="6">
    <source>
        <dbReference type="ARBA" id="ARBA00023027"/>
    </source>
</evidence>
<evidence type="ECO:0000259" key="11">
    <source>
        <dbReference type="PROSITE" id="PS51977"/>
    </source>
</evidence>
<evidence type="ECO:0000313" key="13">
    <source>
        <dbReference type="EMBL" id="CAF4385100.1"/>
    </source>
</evidence>
<name>A0A8S2VHG6_9BILA</name>
<dbReference type="AlphaFoldDB" id="A0A8S2VHG6"/>
<evidence type="ECO:0000256" key="8">
    <source>
        <dbReference type="ARBA" id="ARBA00033987"/>
    </source>
</evidence>
<evidence type="ECO:0000256" key="5">
    <source>
        <dbReference type="ARBA" id="ARBA00022765"/>
    </source>
</evidence>
<evidence type="ECO:0000259" key="10">
    <source>
        <dbReference type="PROSITE" id="PS51060"/>
    </source>
</evidence>
<keyword evidence="3" id="KW-0808">Transferase</keyword>
<dbReference type="GO" id="GO:1990404">
    <property type="term" value="F:NAD+-protein mono-ADP-ribosyltransferase activity"/>
    <property type="evidence" value="ECO:0007669"/>
    <property type="project" value="TreeGrafter"/>
</dbReference>
<dbReference type="InterPro" id="IPR008893">
    <property type="entry name" value="WGR_domain"/>
</dbReference>
<comment type="caution">
    <text evidence="13">The sequence shown here is derived from an EMBL/GenBank/DDBJ whole genome shotgun (WGS) entry which is preliminary data.</text>
</comment>
<dbReference type="InterPro" id="IPR050800">
    <property type="entry name" value="ARTD/PARP"/>
</dbReference>
<dbReference type="EMBL" id="CAJOBJ010053495">
    <property type="protein sequence ID" value="CAF4385100.1"/>
    <property type="molecule type" value="Genomic_DNA"/>
</dbReference>
<dbReference type="PROSITE" id="PS51977">
    <property type="entry name" value="WGR"/>
    <property type="match status" value="1"/>
</dbReference>
<dbReference type="Pfam" id="PF02877">
    <property type="entry name" value="PARP_reg"/>
    <property type="match status" value="1"/>
</dbReference>
<keyword evidence="6" id="KW-0520">NAD</keyword>
<evidence type="ECO:0000256" key="3">
    <source>
        <dbReference type="ARBA" id="ARBA00022679"/>
    </source>
</evidence>
<keyword evidence="7" id="KW-0238">DNA-binding</keyword>
<evidence type="ECO:0000313" key="12">
    <source>
        <dbReference type="EMBL" id="CAF4260907.1"/>
    </source>
</evidence>
<dbReference type="GO" id="GO:0070212">
    <property type="term" value="P:protein poly-ADP-ribosylation"/>
    <property type="evidence" value="ECO:0007669"/>
    <property type="project" value="TreeGrafter"/>
</dbReference>
<sequence length="97" mass="11297">DTFRRIFFDKTGNQWDDRGSFKKVPNKLYPLEIDYGQHDNSDQIEKSLNDPNSKNPSRLSQPVQDLIRLIFNVGTMEHTLLSFDIDLTKMPLGKLSR</sequence>
<dbReference type="InterPro" id="IPR004102">
    <property type="entry name" value="Poly(ADP-ribose)pol_reg_dom"/>
</dbReference>
<feature type="region of interest" description="Disordered" evidence="9">
    <location>
        <begin position="40"/>
        <end position="60"/>
    </location>
</feature>
<dbReference type="GO" id="GO:0006302">
    <property type="term" value="P:double-strand break repair"/>
    <property type="evidence" value="ECO:0007669"/>
    <property type="project" value="TreeGrafter"/>
</dbReference>
<dbReference type="InterPro" id="IPR036616">
    <property type="entry name" value="Poly(ADP-ribose)pol_reg_dom_sf"/>
</dbReference>
<feature type="domain" description="WGR" evidence="11">
    <location>
        <begin position="1"/>
        <end position="28"/>
    </location>
</feature>
<keyword evidence="4" id="KW-0677">Repeat</keyword>
<dbReference type="EMBL" id="CAJOBH010027906">
    <property type="protein sequence ID" value="CAF4260907.1"/>
    <property type="molecule type" value="Genomic_DNA"/>
</dbReference>
<reference evidence="13" key="1">
    <citation type="submission" date="2021-02" db="EMBL/GenBank/DDBJ databases">
        <authorList>
            <person name="Nowell W R."/>
        </authorList>
    </citation>
    <scope>NUCLEOTIDE SEQUENCE</scope>
</reference>
<dbReference type="GO" id="GO:0003677">
    <property type="term" value="F:DNA binding"/>
    <property type="evidence" value="ECO:0007669"/>
    <property type="project" value="UniProtKB-KW"/>
</dbReference>
<comment type="catalytic activity">
    <reaction evidence="8">
        <text>NAD(+) + (ADP-D-ribosyl)n-acceptor = nicotinamide + (ADP-D-ribosyl)n+1-acceptor + H(+).</text>
        <dbReference type="EC" id="2.4.2.30"/>
    </reaction>
</comment>
<dbReference type="PROSITE" id="PS51060">
    <property type="entry name" value="PARP_ALPHA_HD"/>
    <property type="match status" value="1"/>
</dbReference>
<evidence type="ECO:0000313" key="14">
    <source>
        <dbReference type="Proteomes" id="UP000681720"/>
    </source>
</evidence>
<dbReference type="InterPro" id="IPR036930">
    <property type="entry name" value="WGR_dom_sf"/>
</dbReference>
<feature type="non-terminal residue" evidence="13">
    <location>
        <position position="1"/>
    </location>
</feature>
<dbReference type="SUPFAM" id="SSF142921">
    <property type="entry name" value="WGR domain-like"/>
    <property type="match status" value="1"/>
</dbReference>
<proteinExistence type="predicted"/>
<feature type="non-terminal residue" evidence="13">
    <location>
        <position position="97"/>
    </location>
</feature>
<evidence type="ECO:0000256" key="7">
    <source>
        <dbReference type="ARBA" id="ARBA00023125"/>
    </source>
</evidence>
<accession>A0A8S2VHG6</accession>
<dbReference type="Gene3D" id="1.20.142.10">
    <property type="entry name" value="Poly(ADP-ribose) polymerase, regulatory domain"/>
    <property type="match status" value="1"/>
</dbReference>
<feature type="compositionally biased region" description="Polar residues" evidence="9">
    <location>
        <begin position="49"/>
        <end position="60"/>
    </location>
</feature>
<gene>
    <name evidence="12" type="ORF">BYL167_LOCUS25930</name>
    <name evidence="13" type="ORF">GIL414_LOCUS29475</name>
</gene>
<dbReference type="PANTHER" id="PTHR10459">
    <property type="entry name" value="DNA LIGASE"/>
    <property type="match status" value="1"/>
</dbReference>
<keyword evidence="5" id="KW-0013">ADP-ribosylation</keyword>
<evidence type="ECO:0000256" key="4">
    <source>
        <dbReference type="ARBA" id="ARBA00022737"/>
    </source>
</evidence>
<evidence type="ECO:0000256" key="9">
    <source>
        <dbReference type="SAM" id="MobiDB-lite"/>
    </source>
</evidence>